<feature type="region of interest" description="Disordered" evidence="1">
    <location>
        <begin position="458"/>
        <end position="511"/>
    </location>
</feature>
<keyword evidence="4" id="KW-1185">Reference proteome</keyword>
<gene>
    <name evidence="3" type="ORF">DFP95_13410</name>
</gene>
<feature type="domain" description="SLH" evidence="2">
    <location>
        <begin position="50"/>
        <end position="108"/>
    </location>
</feature>
<comment type="caution">
    <text evidence="3">The sequence shown here is derived from an EMBL/GenBank/DDBJ whole genome shotgun (WGS) entry which is preliminary data.</text>
</comment>
<feature type="domain" description="SLH" evidence="2">
    <location>
        <begin position="173"/>
        <end position="236"/>
    </location>
</feature>
<evidence type="ECO:0000256" key="1">
    <source>
        <dbReference type="SAM" id="MobiDB-lite"/>
    </source>
</evidence>
<evidence type="ECO:0000313" key="3">
    <source>
        <dbReference type="EMBL" id="RED52569.1"/>
    </source>
</evidence>
<dbReference type="InterPro" id="IPR001119">
    <property type="entry name" value="SLH_dom"/>
</dbReference>
<proteinExistence type="predicted"/>
<reference evidence="3 4" key="1">
    <citation type="submission" date="2018-07" db="EMBL/GenBank/DDBJ databases">
        <title>Genomic Encyclopedia of Type Strains, Phase III (KMG-III): the genomes of soil and plant-associated and newly described type strains.</title>
        <authorList>
            <person name="Whitman W."/>
        </authorList>
    </citation>
    <scope>NUCLEOTIDE SEQUENCE [LARGE SCALE GENOMIC DNA]</scope>
    <source>
        <strain evidence="3 4">CECT 8236</strain>
    </source>
</reference>
<dbReference type="Pfam" id="PF00395">
    <property type="entry name" value="SLH"/>
    <property type="match status" value="3"/>
</dbReference>
<organism evidence="3 4">
    <name type="scientific">Cohnella lupini</name>
    <dbReference type="NCBI Taxonomy" id="1294267"/>
    <lineage>
        <taxon>Bacteria</taxon>
        <taxon>Bacillati</taxon>
        <taxon>Bacillota</taxon>
        <taxon>Bacilli</taxon>
        <taxon>Bacillales</taxon>
        <taxon>Paenibacillaceae</taxon>
        <taxon>Cohnella</taxon>
    </lineage>
</organism>
<dbReference type="PROSITE" id="PS51272">
    <property type="entry name" value="SLH"/>
    <property type="match status" value="3"/>
</dbReference>
<evidence type="ECO:0000259" key="2">
    <source>
        <dbReference type="PROSITE" id="PS51272"/>
    </source>
</evidence>
<dbReference type="PANTHER" id="PTHR43308">
    <property type="entry name" value="OUTER MEMBRANE PROTEIN ALPHA-RELATED"/>
    <property type="match status" value="1"/>
</dbReference>
<sequence>MFKIFSKKRLKAGLSWILVASLLVGLIPPGIASAEDQLDKQSLEQMLEELGAATPTDIQGHWAEKSILDWVKLGLVEGYQDGSFRPNQIISRIEFVTLVNRAFAFIGGGDIRFSDVPTDSWSVPQVKAAVEAGYIAGYKDGTFRPGQQLLRVEAAVMLSRLVPVIVRDGEDPLGRFKDKDSVPGYGYDSLNAILESGYIQGFKDQTVRPLKPITRAEAVVMLDRLLQESSSGSEGKIVPGAKALEAAGTYGPQDGGNIAVAGALTVQAPGTTLRNMTIQGDLVIAETVGDGDVFLNHVAVLGKTFVRGGGENSVHVDDSNLGTIVIEKKDGRVRVVVGGTTVIEQMDIQSEARVESNGTDGSRIEGISISSTGEVMLSGIFDKVEINSDVELTVSSGTIADMRVNESVTGSTITLDSGVRVANLELHGTTSVKGEGSISKAIVDAQNIDFEKQPDIVEVTDRGGNTGGGGAGVPSFPNNPTQPTPTPTPTPTASPTPVPTTSPTPTPVPTTEPAVSVGLMVTQADETGIRVALNPAVADLSGADFILKDGANMSVAITFAGTLDGGSTYRLSSTLAKSSSYTLTASKTGYDFGSAFGFQVPGSNPNDISVAANVYGISETGFTVSLNGPVPGLITGNIKLMLGGNETGLTVAQGDDDGSFYTVSSSLTAGKTYALTIAQTGYDFGAPVSVVIPGTVPEDIVVAPAASQLSTAGFVLNLDQPVPELELDSFIITDSGNEQVGVDMLADLSGHQQFEIYASLEIGETYSLSLNKAGYTFDEPLVLNVEAIPATSTVNWVSFDGFSLGFAQSVAGLTAGQIELEDASGTPVPVNGLQLGTNGKSGVVSAVLTAGQSYGYRIVAGDYLYEGSITVPATIPVSKYTVFESVNNTTVALIVRFSVPVPGLTADAFHLTNANGTPYAISSVSSIDGGSSYRIVPVNPTNSDYKLLIEHTGYSFGNETTLIKLTLNPWTRVEQYPLFFVGFNPNLPVSITTDMFKVTDEFGATVDVKGVQSDQGGYVISYDGIRGKTYNIAVVKEGYDFGAPRSNTASIINKVITPSRTGFTLTLNPVIDIDTTTGFKLNRYSGGAVGAPVAIQSVTKKDNGGNYEVAASLTPGEYWLEVDAPLEITTYYFTVGIVATISVDKVVNTGLTVNLDYAVNGLDASSFVLTDTATGYSVYLTSAVTQDQGRSYRISAVLPGGNYVLRLNGHLPTAGVPFQVQSTLDVGTTTVSNLSNTGFDLSFDQPVPGLLPANLDIRDDQNNRLNVGTISTTDGGAIYRVNVNLLSGRDYTLTLNKDFVTFDAPVTFHVRHYITGSITEVTEKGSIEVRLSPALPQAEGGGLIVTDQDGTIHYPIEYAMSGGGAAYRFRIQNPSPLGTYQIGLNTGLQPLEDYVLNASPFTIPSIIDEVTNSTATGLTVRFDMPVAGLTKTNFVIRGASGATIPVSSATTSDAGNSYVLTAALPAGQFYTVQYVSKISYQTTTPVEFVVQNALTPTIGKVTSKGFKLQFAVKVAGLIRSEIVLRDPNGAVVGYSLYDFSTKDQGLSYDFKYFSGPGGLEPGAGYTLELTRKEFALAAPVTFDIPVPASVLINSTNTTDVIITVGSNGTLPELDQSNFELRDINGNVVPFGVTNVGSGSYRLTGAFDSMGTYTLVTRYPGFDFGAPLTFGLRIAVGLDTMFQSQQGFRLFLSTAIPDLSASEITVKDAGGNTTTAQSATTTDNGATYQVQIPLSGGKTYTVAITKPNYVIKYSNPFKLNKRTATVDRKSLNGFRLNFDRALSLSSADKISVVDGQGTEAAIHGSVSWDNGLSYEISVELQPDVNYSVIINRPGDDFGSGIPVTVKQVEQTFGGMEPGSGSAFKLTFDEPIPVMRVGEFELRRASDGRLMPLVSAESSDGGESYTLTAEFWESERYTIVPAKDGYYFGDPIAFTVPIIERTAVIGTGPKEISVGFNPAVPGLDVSNIILLDANDQWISVSSVVTEDGGATYRIEATFRGGDTYKLKFNKAGYDFGSELSADIPSSIVSTLKTVSETGVTVGLSPAVNGLSANDFVLRDSDGQVVALTNASTEDGGRTYTLTNTSALTGGENYTLTITYAGYDFGSALNAYVPIVVGATYAGISDEGFTIQLEQAVPGLSKGNVIVLDSQGVAVAVDSVTTTNGGLTYSVEADLDEAERYSVRLTESGCDFGIDANLLVPDKVGMTIDLFMTNGFTIKLDEAVNGLTAGSLKLTDAGGAPAKIVSWKASEDGLSYQVGANLTGHENYALQLVAEGYDFGAELQLKAQPVLVLSAKQIGLSGFQLDLGDSVPYMNPSFVHFAGSDGVRIPLDTGTFYDSSTTAHLGRVYSVLKPLTPGVVYTIMIEDPAHPAEAPLEVLLPLSAGMQLADATKGRIDLTFNRSVVGLLPGNFTLLTEEGDPVAIDDVVAGATETSWSIVTKLTENRTYTLAISKKGYNFGASGEVSVIVPIQVKAEVLNANELGFTIVLSEPVPNLDIALFKDDFIDAYYDLTITTLDQGFTYNVGVSWPSDYPLTLTLGKTGYDLGDNRTVQYEKKKPQLLSAVSSADGGSVVMTFDSNLISMGSDAGFAVKVNGQWRSKVQSVYVNQTTVKLVWTGPVLQATDEVFVAYTGVNRVRAVNGGYLAQFSEIMVANTSSDLGMVQSHVGRSDPGVPIAILHDEYGYSVLEAAKLMKDGGFSTAQFARAIVTEYGLGNSDFLLMLYALGTDPATVIKAINSVGFTPYPYYAYEWIDVLMSAGYTADDVAPVLRNKGYQIRDILRAFKQEGVNVAQAAQLLSDDLNEASGVAIAQLKVLYDLGDAVGAIQEAYELDDAETVKALAAGGVSAIDASAVIQELYGVDAVANVELLREAGYSAESIGAAIRQGYQFTDAIEAVRAFLGAGLETQDVYKIASGIYSPSETAVAFLLGGGLSAYEVVGMIRASGDGVGVAIASLRQNGLNDEAIAQEVMSVWGASLTLKETANEFVQSGMSKETTASLLHYVYGADVTSAFAALEPMFHPWGFDPAGLFVTLLKGGYDPKEVTDYFLKHVYAGRGPVLKIMIQDADYPIADALSYLHDAVTADGTVYAMSEAVKDIFAAGTRYSAADTLNALRTAYAEDENVEANADNLIAGMREMYAYYDYSRALIDQLGLTMAAWIELQTANCPCDATKLAKDMKFLFGNARIEDIIVAMSSTDNFTLEQIIEGTIMLFGVERAAAMPALTSVLRNTGYPISDIAAVYEAEGWTEWIKAFSKYGIAAREVATYLISKGSTGEQIIISRLAPYPLKDIALVLREQLEMEEAEAIDALVAANFYDEDEIGQAVAWAYGGNPVALWIRTLKAQGATALSVIYLLSSHYPEYSDASVSGPALVKGGYSMDEVMQALIKRSSNSNLQNTIAVLKQLFSDNQVSIAQLLTASSNVTPESGIAFLKNAKYSLYNITRSLKEHYGLDAGTAAKLLADAYANDLTLVIQTVADVYGQSKESAASSALEAEGITTLVAAIPYLRDAGFGLKDIARIAKNHFGATIGDVAQQLSAGSNAGNGVLIQAVADAFGQTIEHAIHELLAVRGQTSFAQAIAFLYAQQQFSLTTGAKLAKAEYGLKSGEALREFRAFGMYTDKNVVDAIAGVYGITQSASVVDSLTSSGYATLAEAVSYLLRMNFDLRSIIRVGKDHYGLNQGQVAAALETSGYYDGDSNEVTGEIADIYEQTMNSTIVAALAELGMNTFEEVLPELHARSFPLADIILAARDEYELTAGEMLKALIPHNWYSLAEVMSGVSEYYGKPIEESLTELLSRIGAETIAEAAPMMRGLGYSLKEIVTAAKEYYGLSAERTIADLTSLNVDSASIIEMIVATVYEQDADTGASEVIENGGDIEDPAQAAAFLRNAGISLAKIVSTLKAIYGQSPTDIATILASAGLFDKETIVYQLTVGSDRSIDSEVIEILSIAGADTAAEAADYLRRVGYDLEDITKALKNEFAQSESEATTILMGLNVYPIAVVEPIVEQVYGEDSTSTPADLLNEILDLQGITTAAGAVTFFKQMKYSLKDITRQLKNRYHLDSNEATNLLSTSYSRGDITLAIAAIYYEDTNLSVLEQVMTGGYASAPSHVANQMSGKFRLSDIALAMKVLFNLNADEAMDAMINVAATSAEIYNTVKAVYGTDPLYARLAEMKAKGKSFDSIVAEMRLRGKLDINSDYLVDTLDALGYDDATILNTRYNYFRTSNQNAGSTEEQAALLVRFGVNSPEAIVSFLLSKSYGVGPMSAYPIMSIIRAALPQAKVADIATAMVARGFHFSSIVGALDIMRENNGQLADRLKALGFRAPDAVNYLDDFFSLEEQIRSLNGNGYKLVEYISYVHNWDNDAVSILKGLGFKATDIAVAFFNSGATKNFATIAIYLRDGGYPLEDIIAGVMEAGCRSVWVLDYLTGEVGTTREIAKAMIDSGYISLTDTVTALEIAGIRQQEIYYIIQAYSTKAQEEFLNELSFAERKLLDGDDVRVIVTASTLRSAGWSAGETAEMLAQNEYPQLDWMMAAVLLVVAGYDVGDVTGAVWDAYRAAIGVAILQVMVGKAIGSELAQLKNYWTLTKIVLKIVKKTLK</sequence>
<feature type="compositionally biased region" description="Pro residues" evidence="1">
    <location>
        <begin position="480"/>
        <end position="510"/>
    </location>
</feature>
<dbReference type="EMBL" id="QRDY01000034">
    <property type="protein sequence ID" value="RED52569.1"/>
    <property type="molecule type" value="Genomic_DNA"/>
</dbReference>
<name>A0A3D9HSZ3_9BACL</name>
<dbReference type="InterPro" id="IPR051465">
    <property type="entry name" value="Cell_Envelope_Struct_Comp"/>
</dbReference>
<accession>A0A3D9HSZ3</accession>
<evidence type="ECO:0000313" key="4">
    <source>
        <dbReference type="Proteomes" id="UP000256869"/>
    </source>
</evidence>
<feature type="domain" description="SLH" evidence="2">
    <location>
        <begin position="109"/>
        <end position="172"/>
    </location>
</feature>
<protein>
    <submittedName>
        <fullName evidence="3">S-layer family protein</fullName>
    </submittedName>
</protein>
<dbReference type="RefSeq" id="WP_181907631.1">
    <property type="nucleotide sequence ID" value="NZ_QRDY01000034.1"/>
</dbReference>
<dbReference type="Proteomes" id="UP000256869">
    <property type="component" value="Unassembled WGS sequence"/>
</dbReference>